<feature type="domain" description="3CxxC-type" evidence="8">
    <location>
        <begin position="3"/>
        <end position="84"/>
    </location>
</feature>
<sequence>MRQMNKKGTVKVKRFRQRCKICSNAQMETPDIPPENIDILMEKLVQHIAEKYYGKVVNFGSSRSATLEVRNNHEPEHCEACEAGVCRSGGT</sequence>
<evidence type="ECO:0000313" key="9">
    <source>
        <dbReference type="EMBL" id="TWW58037.1"/>
    </source>
</evidence>
<keyword evidence="2" id="KW-0812">Transmembrane</keyword>
<evidence type="ECO:0000256" key="3">
    <source>
        <dbReference type="ARBA" id="ARBA00022723"/>
    </source>
</evidence>
<dbReference type="EMBL" id="RHFK02000020">
    <property type="protein sequence ID" value="TWW58037.1"/>
    <property type="molecule type" value="Genomic_DNA"/>
</dbReference>
<dbReference type="Proteomes" id="UP000324091">
    <property type="component" value="Chromosome 7"/>
</dbReference>
<evidence type="ECO:0000259" key="8">
    <source>
        <dbReference type="SMART" id="SM01328"/>
    </source>
</evidence>
<evidence type="ECO:0000256" key="6">
    <source>
        <dbReference type="ARBA" id="ARBA00022989"/>
    </source>
</evidence>
<dbReference type="PANTHER" id="PTHR14402:SF8">
    <property type="entry name" value="RECEPTOR-TRANSPORTING PROTEIN 4"/>
    <property type="match status" value="1"/>
</dbReference>
<evidence type="ECO:0000256" key="7">
    <source>
        <dbReference type="ARBA" id="ARBA00023136"/>
    </source>
</evidence>
<dbReference type="InterPro" id="IPR026096">
    <property type="entry name" value="R-trans_p"/>
</dbReference>
<comment type="caution">
    <text evidence="9">The sequence shown here is derived from an EMBL/GenBank/DDBJ whole genome shotgun (WGS) entry which is preliminary data.</text>
</comment>
<keyword evidence="3" id="KW-0479">Metal-binding</keyword>
<dbReference type="GO" id="GO:0031849">
    <property type="term" value="F:olfactory receptor binding"/>
    <property type="evidence" value="ECO:0007669"/>
    <property type="project" value="TreeGrafter"/>
</dbReference>
<keyword evidence="10" id="KW-1185">Reference proteome</keyword>
<dbReference type="AlphaFoldDB" id="A0A5C6MX74"/>
<dbReference type="PANTHER" id="PTHR14402">
    <property type="entry name" value="RECEPTOR TRANSPORTING PROTEIN"/>
    <property type="match status" value="1"/>
</dbReference>
<organism evidence="9 10">
    <name type="scientific">Takifugu flavidus</name>
    <name type="common">sansaifugu</name>
    <dbReference type="NCBI Taxonomy" id="433684"/>
    <lineage>
        <taxon>Eukaryota</taxon>
        <taxon>Metazoa</taxon>
        <taxon>Chordata</taxon>
        <taxon>Craniata</taxon>
        <taxon>Vertebrata</taxon>
        <taxon>Euteleostomi</taxon>
        <taxon>Actinopterygii</taxon>
        <taxon>Neopterygii</taxon>
        <taxon>Teleostei</taxon>
        <taxon>Neoteleostei</taxon>
        <taxon>Acanthomorphata</taxon>
        <taxon>Eupercaria</taxon>
        <taxon>Tetraodontiformes</taxon>
        <taxon>Tetradontoidea</taxon>
        <taxon>Tetraodontidae</taxon>
        <taxon>Takifugu</taxon>
    </lineage>
</organism>
<evidence type="ECO:0000256" key="4">
    <source>
        <dbReference type="ARBA" id="ARBA00022771"/>
    </source>
</evidence>
<accession>A0A5C6MX74</accession>
<keyword evidence="4" id="KW-0863">Zinc-finger</keyword>
<evidence type="ECO:0000256" key="2">
    <source>
        <dbReference type="ARBA" id="ARBA00022692"/>
    </source>
</evidence>
<protein>
    <recommendedName>
        <fullName evidence="8">3CxxC-type domain-containing protein</fullName>
    </recommendedName>
</protein>
<comment type="subcellular location">
    <subcellularLocation>
        <location evidence="1">Membrane</location>
        <topology evidence="1">Single-pass membrane protein</topology>
    </subcellularLocation>
</comment>
<proteinExistence type="predicted"/>
<name>A0A5C6MX74_9TELE</name>
<keyword evidence="5" id="KW-0862">Zinc</keyword>
<gene>
    <name evidence="9" type="ORF">D4764_07G0007560</name>
</gene>
<dbReference type="GO" id="GO:0051205">
    <property type="term" value="P:protein insertion into membrane"/>
    <property type="evidence" value="ECO:0007669"/>
    <property type="project" value="TreeGrafter"/>
</dbReference>
<reference evidence="9 10" key="1">
    <citation type="submission" date="2019-04" db="EMBL/GenBank/DDBJ databases">
        <title>Chromosome genome assembly for Takifugu flavidus.</title>
        <authorList>
            <person name="Xiao S."/>
        </authorList>
    </citation>
    <scope>NUCLEOTIDE SEQUENCE [LARGE SCALE GENOMIC DNA]</scope>
    <source>
        <strain evidence="9">HTHZ2018</strain>
        <tissue evidence="9">Muscle</tissue>
    </source>
</reference>
<evidence type="ECO:0000256" key="5">
    <source>
        <dbReference type="ARBA" id="ARBA00022833"/>
    </source>
</evidence>
<evidence type="ECO:0000256" key="1">
    <source>
        <dbReference type="ARBA" id="ARBA00004167"/>
    </source>
</evidence>
<dbReference type="GO" id="GO:0006612">
    <property type="term" value="P:protein targeting to membrane"/>
    <property type="evidence" value="ECO:0007669"/>
    <property type="project" value="TreeGrafter"/>
</dbReference>
<dbReference type="GO" id="GO:0016020">
    <property type="term" value="C:membrane"/>
    <property type="evidence" value="ECO:0007669"/>
    <property type="project" value="UniProtKB-SubCell"/>
</dbReference>
<evidence type="ECO:0000313" key="10">
    <source>
        <dbReference type="Proteomes" id="UP000324091"/>
    </source>
</evidence>
<dbReference type="SMART" id="SM01328">
    <property type="entry name" value="zf-3CxxC"/>
    <property type="match status" value="1"/>
</dbReference>
<dbReference type="InterPro" id="IPR027377">
    <property type="entry name" value="ZAR1/RTP1-5-like_Znf-3CxxC"/>
</dbReference>
<keyword evidence="7" id="KW-0472">Membrane</keyword>
<dbReference type="Pfam" id="PF13695">
    <property type="entry name" value="Zn_ribbon_3CxxC"/>
    <property type="match status" value="1"/>
</dbReference>
<dbReference type="GO" id="GO:0008270">
    <property type="term" value="F:zinc ion binding"/>
    <property type="evidence" value="ECO:0007669"/>
    <property type="project" value="UniProtKB-KW"/>
</dbReference>
<keyword evidence="6" id="KW-1133">Transmembrane helix</keyword>